<organism evidence="2 3">
    <name type="scientific">Trichinella nativa</name>
    <dbReference type="NCBI Taxonomy" id="6335"/>
    <lineage>
        <taxon>Eukaryota</taxon>
        <taxon>Metazoa</taxon>
        <taxon>Ecdysozoa</taxon>
        <taxon>Nematoda</taxon>
        <taxon>Enoplea</taxon>
        <taxon>Dorylaimia</taxon>
        <taxon>Trichinellida</taxon>
        <taxon>Trichinellidae</taxon>
        <taxon>Trichinella</taxon>
    </lineage>
</organism>
<feature type="region of interest" description="Disordered" evidence="1">
    <location>
        <begin position="27"/>
        <end position="63"/>
    </location>
</feature>
<gene>
    <name evidence="2" type="ORF">T02_9608</name>
</gene>
<comment type="caution">
    <text evidence="2">The sequence shown here is derived from an EMBL/GenBank/DDBJ whole genome shotgun (WGS) entry which is preliminary data.</text>
</comment>
<protein>
    <submittedName>
        <fullName evidence="2">Uncharacterized protein</fullName>
    </submittedName>
</protein>
<dbReference type="OrthoDB" id="7763962at2759"/>
<accession>A0A0V1LVA3</accession>
<keyword evidence="3" id="KW-1185">Reference proteome</keyword>
<evidence type="ECO:0000256" key="1">
    <source>
        <dbReference type="SAM" id="MobiDB-lite"/>
    </source>
</evidence>
<dbReference type="AlphaFoldDB" id="A0A0V1LVA3"/>
<evidence type="ECO:0000313" key="3">
    <source>
        <dbReference type="Proteomes" id="UP000054721"/>
    </source>
</evidence>
<reference evidence="2 3" key="1">
    <citation type="submission" date="2015-05" db="EMBL/GenBank/DDBJ databases">
        <title>Evolution of Trichinella species and genotypes.</title>
        <authorList>
            <person name="Korhonen P.K."/>
            <person name="Edoardo P."/>
            <person name="Giuseppe L.R."/>
            <person name="Gasser R.B."/>
        </authorList>
    </citation>
    <scope>NUCLEOTIDE SEQUENCE [LARGE SCALE GENOMIC DNA]</scope>
    <source>
        <strain evidence="2">ISS10</strain>
    </source>
</reference>
<dbReference type="EMBL" id="JYDW01000001">
    <property type="protein sequence ID" value="KRZ63413.1"/>
    <property type="molecule type" value="Genomic_DNA"/>
</dbReference>
<evidence type="ECO:0000313" key="2">
    <source>
        <dbReference type="EMBL" id="KRZ63413.1"/>
    </source>
</evidence>
<sequence length="63" mass="7237">MAKWWRRWRSSYLATLLARCKWRNDGIRPGINHLQRRQPSPNTLPTGGGDPAIPRSGRSEPGR</sequence>
<dbReference type="Proteomes" id="UP000054721">
    <property type="component" value="Unassembled WGS sequence"/>
</dbReference>
<proteinExistence type="predicted"/>
<name>A0A0V1LVA3_9BILA</name>